<feature type="domain" description="EGF-like" evidence="10">
    <location>
        <begin position="171"/>
        <end position="207"/>
    </location>
</feature>
<dbReference type="Pfam" id="PF07645">
    <property type="entry name" value="EGF_CA"/>
    <property type="match status" value="1"/>
</dbReference>
<feature type="domain" description="EGF-like" evidence="10">
    <location>
        <begin position="20"/>
        <end position="56"/>
    </location>
</feature>
<sequence length="554" mass="59184">KVFIFRRVSFHFVFLISVSDVDECASSPCTNGGTCIDLVNGYRCICPSGWEGNQCQYDVDECQASPCINAISCQNMVGGYRCECQKGWSEKTCDRNINDCVGQCENGATCIDLVNDYHCACQPGYTGRNCHVDINECESNPCQNGGECVDLVNGFRCICPVGYTGVMCEVDHDQCNPNPCENDAPCFNTQADYYCHCSENWEGKNCSTPRITCNSPPCDVYYFISAMVDSCAGPGDLPNSTALVVALGSTDFVPSGICGEHGRCISQPVGGFRCVCDPGYTGQYCHETLICIILAILFLVTGAIIFYWHQRRCSVLEDTSRSNDDGTDLEKSNNLQNEENLRRYTNPLKVSATPAEENTTGTGNGGANGSRLSIRMMGGGSNSVVMGGGGEHVSLGPGSSMGGTTGVGGVVPMTVSTVGGQGYNSIHANPKPMEVQELVGVPTSNTVARPSGLGLNSRDSVRVVSAQSPQKGSPGDSTEMMEIISEAAVSVDNPTQGISSQIFKAQSPDVRKNTLPPVGDTASHKDFAKHMNLKSLPLQRTPHQDRGDVLTVIV</sequence>
<reference evidence="11" key="1">
    <citation type="submission" date="2013-04" db="EMBL/GenBank/DDBJ databases">
        <authorList>
            <person name="Qu J."/>
            <person name="Murali S.C."/>
            <person name="Bandaranaike D."/>
            <person name="Bellair M."/>
            <person name="Blankenburg K."/>
            <person name="Chao H."/>
            <person name="Dinh H."/>
            <person name="Doddapaneni H."/>
            <person name="Downs B."/>
            <person name="Dugan-Rocha S."/>
            <person name="Elkadiri S."/>
            <person name="Gnanaolivu R.D."/>
            <person name="Hernandez B."/>
            <person name="Javaid M."/>
            <person name="Jayaseelan J.C."/>
            <person name="Lee S."/>
            <person name="Li M."/>
            <person name="Ming W."/>
            <person name="Munidasa M."/>
            <person name="Muniz J."/>
            <person name="Nguyen L."/>
            <person name="Ongeri F."/>
            <person name="Osuji N."/>
            <person name="Pu L.-L."/>
            <person name="Puazo M."/>
            <person name="Qu C."/>
            <person name="Quiroz J."/>
            <person name="Raj R."/>
            <person name="Weissenberger G."/>
            <person name="Xin Y."/>
            <person name="Zou X."/>
            <person name="Han Y."/>
            <person name="Richards S."/>
            <person name="Worley K."/>
            <person name="Muzny D."/>
            <person name="Gibbs R."/>
        </authorList>
    </citation>
    <scope>NUCLEOTIDE SEQUENCE</scope>
    <source>
        <strain evidence="11">Sampled in the wild</strain>
    </source>
</reference>
<feature type="domain" description="EGF-like" evidence="10">
    <location>
        <begin position="249"/>
        <end position="286"/>
    </location>
</feature>
<feature type="chain" id="PRO_5035447380" description="EGF-like domain-containing protein" evidence="9">
    <location>
        <begin position="27"/>
        <end position="554"/>
    </location>
</feature>
<dbReference type="SMART" id="SM00181">
    <property type="entry name" value="EGF"/>
    <property type="match status" value="6"/>
</dbReference>
<comment type="caution">
    <text evidence="11">The sequence shown here is derived from an EMBL/GenBank/DDBJ whole genome shotgun (WGS) entry which is preliminary data.</text>
</comment>
<dbReference type="PROSITE" id="PS01187">
    <property type="entry name" value="EGF_CA"/>
    <property type="match status" value="2"/>
</dbReference>
<feature type="disulfide bond" evidence="6">
    <location>
        <begin position="276"/>
        <end position="285"/>
    </location>
</feature>
<evidence type="ECO:0000259" key="10">
    <source>
        <dbReference type="PROSITE" id="PS50026"/>
    </source>
</evidence>
<keyword evidence="12" id="KW-1185">Reference proteome</keyword>
<keyword evidence="8" id="KW-0812">Transmembrane</keyword>
<evidence type="ECO:0000256" key="4">
    <source>
        <dbReference type="ARBA" id="ARBA00023157"/>
    </source>
</evidence>
<evidence type="ECO:0000313" key="11">
    <source>
        <dbReference type="EMBL" id="KAG8228121.1"/>
    </source>
</evidence>
<feature type="region of interest" description="Disordered" evidence="7">
    <location>
        <begin position="318"/>
        <end position="368"/>
    </location>
</feature>
<dbReference type="PROSITE" id="PS00022">
    <property type="entry name" value="EGF_1"/>
    <property type="match status" value="5"/>
</dbReference>
<keyword evidence="8" id="KW-1133">Transmembrane helix</keyword>
<dbReference type="GO" id="GO:0005509">
    <property type="term" value="F:calcium ion binding"/>
    <property type="evidence" value="ECO:0007669"/>
    <property type="project" value="InterPro"/>
</dbReference>
<dbReference type="FunFam" id="2.10.25.10:FF:000122">
    <property type="entry name" value="Protein crumbs homolog 2"/>
    <property type="match status" value="1"/>
</dbReference>
<feature type="disulfide bond" evidence="6">
    <location>
        <begin position="197"/>
        <end position="206"/>
    </location>
</feature>
<name>A0A8K0K4D3_LADFU</name>
<evidence type="ECO:0000256" key="1">
    <source>
        <dbReference type="ARBA" id="ARBA00022536"/>
    </source>
</evidence>
<dbReference type="PRINTS" id="PR00010">
    <property type="entry name" value="EGFBLOOD"/>
</dbReference>
<keyword evidence="2 9" id="KW-0732">Signal</keyword>
<keyword evidence="4 6" id="KW-1015">Disulfide bond</keyword>
<evidence type="ECO:0000256" key="3">
    <source>
        <dbReference type="ARBA" id="ARBA00022737"/>
    </source>
</evidence>
<evidence type="ECO:0000256" key="2">
    <source>
        <dbReference type="ARBA" id="ARBA00022729"/>
    </source>
</evidence>
<keyword evidence="1 6" id="KW-0245">EGF-like domain</keyword>
<feature type="domain" description="EGF-like" evidence="10">
    <location>
        <begin position="133"/>
        <end position="169"/>
    </location>
</feature>
<keyword evidence="3" id="KW-0677">Repeat</keyword>
<keyword evidence="8" id="KW-0472">Membrane</keyword>
<dbReference type="PANTHER" id="PTHR24049">
    <property type="entry name" value="CRUMBS FAMILY MEMBER"/>
    <property type="match status" value="1"/>
</dbReference>
<evidence type="ECO:0000313" key="12">
    <source>
        <dbReference type="Proteomes" id="UP000792457"/>
    </source>
</evidence>
<organism evidence="11 12">
    <name type="scientific">Ladona fulva</name>
    <name type="common">Scarce chaser dragonfly</name>
    <name type="synonym">Libellula fulva</name>
    <dbReference type="NCBI Taxonomy" id="123851"/>
    <lineage>
        <taxon>Eukaryota</taxon>
        <taxon>Metazoa</taxon>
        <taxon>Ecdysozoa</taxon>
        <taxon>Arthropoda</taxon>
        <taxon>Hexapoda</taxon>
        <taxon>Insecta</taxon>
        <taxon>Pterygota</taxon>
        <taxon>Palaeoptera</taxon>
        <taxon>Odonata</taxon>
        <taxon>Epiprocta</taxon>
        <taxon>Anisoptera</taxon>
        <taxon>Libelluloidea</taxon>
        <taxon>Libellulidae</taxon>
        <taxon>Ladona</taxon>
    </lineage>
</organism>
<accession>A0A8K0K4D3</accession>
<dbReference type="Pfam" id="PF00008">
    <property type="entry name" value="EGF"/>
    <property type="match status" value="4"/>
</dbReference>
<reference evidence="11" key="2">
    <citation type="submission" date="2017-10" db="EMBL/GenBank/DDBJ databases">
        <title>Ladona fulva Genome sequencing and assembly.</title>
        <authorList>
            <person name="Murali S."/>
            <person name="Richards S."/>
            <person name="Bandaranaike D."/>
            <person name="Bellair M."/>
            <person name="Blankenburg K."/>
            <person name="Chao H."/>
            <person name="Dinh H."/>
            <person name="Doddapaneni H."/>
            <person name="Dugan-Rocha S."/>
            <person name="Elkadiri S."/>
            <person name="Gnanaolivu R."/>
            <person name="Hernandez B."/>
            <person name="Skinner E."/>
            <person name="Javaid M."/>
            <person name="Lee S."/>
            <person name="Li M."/>
            <person name="Ming W."/>
            <person name="Munidasa M."/>
            <person name="Muniz J."/>
            <person name="Nguyen L."/>
            <person name="Hughes D."/>
            <person name="Osuji N."/>
            <person name="Pu L.-L."/>
            <person name="Puazo M."/>
            <person name="Qu C."/>
            <person name="Quiroz J."/>
            <person name="Raj R."/>
            <person name="Weissenberger G."/>
            <person name="Xin Y."/>
            <person name="Zou X."/>
            <person name="Han Y."/>
            <person name="Worley K."/>
            <person name="Muzny D."/>
            <person name="Gibbs R."/>
        </authorList>
    </citation>
    <scope>NUCLEOTIDE SEQUENCE</scope>
    <source>
        <strain evidence="11">Sampled in the wild</strain>
    </source>
</reference>
<feature type="disulfide bond" evidence="6">
    <location>
        <begin position="46"/>
        <end position="55"/>
    </location>
</feature>
<dbReference type="SUPFAM" id="SSF57196">
    <property type="entry name" value="EGF/Laminin"/>
    <property type="match status" value="3"/>
</dbReference>
<dbReference type="SUPFAM" id="SSF57184">
    <property type="entry name" value="Growth factor receptor domain"/>
    <property type="match status" value="1"/>
</dbReference>
<feature type="non-terminal residue" evidence="11">
    <location>
        <position position="1"/>
    </location>
</feature>
<dbReference type="FunFam" id="2.10.25.10:FF:000472">
    <property type="entry name" value="Uncharacterized protein, isoform A"/>
    <property type="match status" value="1"/>
</dbReference>
<dbReference type="InterPro" id="IPR001881">
    <property type="entry name" value="EGF-like_Ca-bd_dom"/>
</dbReference>
<dbReference type="PROSITE" id="PS00010">
    <property type="entry name" value="ASX_HYDROXYL"/>
    <property type="match status" value="5"/>
</dbReference>
<dbReference type="SMART" id="SM00179">
    <property type="entry name" value="EGF_CA"/>
    <property type="match status" value="6"/>
</dbReference>
<keyword evidence="5" id="KW-0325">Glycoprotein</keyword>
<dbReference type="PROSITE" id="PS50026">
    <property type="entry name" value="EGF_3"/>
    <property type="match status" value="6"/>
</dbReference>
<evidence type="ECO:0000256" key="7">
    <source>
        <dbReference type="SAM" id="MobiDB-lite"/>
    </source>
</evidence>
<dbReference type="Pfam" id="PF07974">
    <property type="entry name" value="EGF_2"/>
    <property type="match status" value="1"/>
</dbReference>
<dbReference type="OrthoDB" id="283575at2759"/>
<dbReference type="Gene3D" id="2.10.25.10">
    <property type="entry name" value="Laminin"/>
    <property type="match status" value="6"/>
</dbReference>
<feature type="domain" description="EGF-like" evidence="10">
    <location>
        <begin position="58"/>
        <end position="94"/>
    </location>
</feature>
<dbReference type="FunFam" id="2.10.25.10:FF:000123">
    <property type="entry name" value="Crumbs homolog 1 (Drosophila)"/>
    <property type="match status" value="1"/>
</dbReference>
<dbReference type="Proteomes" id="UP000792457">
    <property type="component" value="Unassembled WGS sequence"/>
</dbReference>
<feature type="domain" description="EGF-like" evidence="10">
    <location>
        <begin position="96"/>
        <end position="131"/>
    </location>
</feature>
<evidence type="ECO:0000256" key="9">
    <source>
        <dbReference type="SAM" id="SignalP"/>
    </source>
</evidence>
<feature type="compositionally biased region" description="Basic and acidic residues" evidence="7">
    <location>
        <begin position="318"/>
        <end position="331"/>
    </location>
</feature>
<dbReference type="InterPro" id="IPR000742">
    <property type="entry name" value="EGF"/>
</dbReference>
<feature type="disulfide bond" evidence="6">
    <location>
        <begin position="121"/>
        <end position="130"/>
    </location>
</feature>
<feature type="signal peptide" evidence="9">
    <location>
        <begin position="1"/>
        <end position="26"/>
    </location>
</feature>
<dbReference type="InterPro" id="IPR013111">
    <property type="entry name" value="EGF_extracell"/>
</dbReference>
<feature type="disulfide bond" evidence="6">
    <location>
        <begin position="84"/>
        <end position="93"/>
    </location>
</feature>
<dbReference type="AlphaFoldDB" id="A0A8K0K4D3"/>
<feature type="disulfide bond" evidence="6">
    <location>
        <begin position="100"/>
        <end position="110"/>
    </location>
</feature>
<feature type="transmembrane region" description="Helical" evidence="8">
    <location>
        <begin position="289"/>
        <end position="308"/>
    </location>
</feature>
<evidence type="ECO:0000256" key="8">
    <source>
        <dbReference type="SAM" id="Phobius"/>
    </source>
</evidence>
<gene>
    <name evidence="11" type="ORF">J437_LFUL000123</name>
</gene>
<dbReference type="InterPro" id="IPR018097">
    <property type="entry name" value="EGF_Ca-bd_CS"/>
</dbReference>
<comment type="caution">
    <text evidence="6">Lacks conserved residue(s) required for the propagation of feature annotation.</text>
</comment>
<dbReference type="EMBL" id="KZ308359">
    <property type="protein sequence ID" value="KAG8228121.1"/>
    <property type="molecule type" value="Genomic_DNA"/>
</dbReference>
<dbReference type="FunFam" id="2.10.25.10:FF:000031">
    <property type="entry name" value="neurogenic locus notch homolog protein 3"/>
    <property type="match status" value="1"/>
</dbReference>
<dbReference type="CDD" id="cd00054">
    <property type="entry name" value="EGF_CA"/>
    <property type="match status" value="6"/>
</dbReference>
<dbReference type="InterPro" id="IPR000152">
    <property type="entry name" value="EGF-type_Asp/Asn_hydroxyl_site"/>
</dbReference>
<dbReference type="PROSITE" id="PS01186">
    <property type="entry name" value="EGF_2"/>
    <property type="match status" value="5"/>
</dbReference>
<feature type="disulfide bond" evidence="6">
    <location>
        <begin position="159"/>
        <end position="168"/>
    </location>
</feature>
<dbReference type="InterPro" id="IPR009030">
    <property type="entry name" value="Growth_fac_rcpt_cys_sf"/>
</dbReference>
<evidence type="ECO:0000256" key="5">
    <source>
        <dbReference type="ARBA" id="ARBA00023180"/>
    </source>
</evidence>
<protein>
    <recommendedName>
        <fullName evidence="10">EGF-like domain-containing protein</fullName>
    </recommendedName>
</protein>
<evidence type="ECO:0000256" key="6">
    <source>
        <dbReference type="PROSITE-ProRule" id="PRU00076"/>
    </source>
</evidence>
<proteinExistence type="predicted"/>
<dbReference type="InterPro" id="IPR051022">
    <property type="entry name" value="Notch_Cell-Fate_Det"/>
</dbReference>
<dbReference type="InterPro" id="IPR049883">
    <property type="entry name" value="NOTCH1_EGF-like"/>
</dbReference>